<accession>A0A2A6DXP0</accession>
<comment type="subcellular location">
    <subcellularLocation>
        <location evidence="6">Cell membrane</location>
        <topology evidence="6">Multi-pass membrane protein</topology>
    </subcellularLocation>
    <subcellularLocation>
        <location evidence="1">Membrane</location>
        <topology evidence="1">Multi-pass membrane protein</topology>
    </subcellularLocation>
</comment>
<feature type="transmembrane region" description="Helical" evidence="6">
    <location>
        <begin position="54"/>
        <end position="75"/>
    </location>
</feature>
<reference evidence="7 8" key="1">
    <citation type="submission" date="2016-12" db="EMBL/GenBank/DDBJ databases">
        <title>Candidatus Reconcilibacillus cellulovorans genome.</title>
        <authorList>
            <person name="Kolinko S."/>
            <person name="Wu Y.-W."/>
            <person name="Tachea F."/>
            <person name="Denzel E."/>
            <person name="Hiras J."/>
            <person name="Baecker N."/>
            <person name="Chan L.J."/>
            <person name="Eichorst S.A."/>
            <person name="Frey D."/>
            <person name="Adams P.D."/>
            <person name="Pray T."/>
            <person name="Tanjore D."/>
            <person name="Petzold C.J."/>
            <person name="Gladden J.M."/>
            <person name="Simmons B.A."/>
            <person name="Singer S.W."/>
        </authorList>
    </citation>
    <scope>NUCLEOTIDE SEQUENCE [LARGE SCALE GENOMIC DNA]</scope>
    <source>
        <strain evidence="7">JTherm</strain>
    </source>
</reference>
<evidence type="ECO:0000256" key="5">
    <source>
        <dbReference type="ARBA" id="ARBA00023136"/>
    </source>
</evidence>
<comment type="caution">
    <text evidence="7">The sequence shown here is derived from an EMBL/GenBank/DDBJ whole genome shotgun (WGS) entry which is preliminary data.</text>
</comment>
<feature type="transmembrane region" description="Helical" evidence="6">
    <location>
        <begin position="256"/>
        <end position="273"/>
    </location>
</feature>
<evidence type="ECO:0000256" key="2">
    <source>
        <dbReference type="ARBA" id="ARBA00009142"/>
    </source>
</evidence>
<name>A0A2A6DXP0_9BACL</name>
<dbReference type="Proteomes" id="UP000243688">
    <property type="component" value="Unassembled WGS sequence"/>
</dbReference>
<dbReference type="PANTHER" id="PTHR43701:SF2">
    <property type="entry name" value="MEMBRANE TRANSPORTER PROTEIN YJNA-RELATED"/>
    <property type="match status" value="1"/>
</dbReference>
<evidence type="ECO:0000313" key="8">
    <source>
        <dbReference type="Proteomes" id="UP000243688"/>
    </source>
</evidence>
<keyword evidence="3 6" id="KW-0812">Transmembrane</keyword>
<evidence type="ECO:0000256" key="4">
    <source>
        <dbReference type="ARBA" id="ARBA00022989"/>
    </source>
</evidence>
<feature type="transmembrane region" description="Helical" evidence="6">
    <location>
        <begin position="112"/>
        <end position="129"/>
    </location>
</feature>
<feature type="transmembrane region" description="Helical" evidence="6">
    <location>
        <begin position="87"/>
        <end position="105"/>
    </location>
</feature>
<dbReference type="InterPro" id="IPR002781">
    <property type="entry name" value="TM_pro_TauE-like"/>
</dbReference>
<organism evidence="7 8">
    <name type="scientific">Candidatus Reconcilbacillus cellulovorans</name>
    <dbReference type="NCBI Taxonomy" id="1906605"/>
    <lineage>
        <taxon>Bacteria</taxon>
        <taxon>Bacillati</taxon>
        <taxon>Bacillota</taxon>
        <taxon>Bacilli</taxon>
        <taxon>Bacillales</taxon>
        <taxon>Paenibacillaceae</taxon>
        <taxon>Candidatus Reconcilbacillus</taxon>
    </lineage>
</organism>
<feature type="transmembrane region" description="Helical" evidence="6">
    <location>
        <begin position="198"/>
        <end position="218"/>
    </location>
</feature>
<keyword evidence="4 6" id="KW-1133">Transmembrane helix</keyword>
<sequence length="275" mass="28692">MAAFHVALQALAFLALGTFAAAFGSILGLGGGVVLVPALLLAGPWLVGRPIDHAEAVGTSLAVLIVTAASSVVAYARQKRVDFRQGLLFAATGIPGSFVGAICTDRLSADRFGILFGLLLLALAGLLFVRDRLRPLPIRWRYERTFIDAAGVRHVYGGHPAVAGVIGGAVGFISGLFGIGGGSLFVPAVMIVFRYPAHVATATSMFVILFSAVVGTVTHAAQGHVDGTTALFLAPGAWLGGRIGAWITMRMSDRRLLAVLRVAFVLLALRMIFGT</sequence>
<dbReference type="AlphaFoldDB" id="A0A2A6DXP0"/>
<evidence type="ECO:0000256" key="3">
    <source>
        <dbReference type="ARBA" id="ARBA00022692"/>
    </source>
</evidence>
<keyword evidence="6" id="KW-1003">Cell membrane</keyword>
<comment type="similarity">
    <text evidence="2 6">Belongs to the 4-toluene sulfonate uptake permease (TSUP) (TC 2.A.102) family.</text>
</comment>
<keyword evidence="5 6" id="KW-0472">Membrane</keyword>
<proteinExistence type="inferred from homology"/>
<dbReference type="Pfam" id="PF01925">
    <property type="entry name" value="TauE"/>
    <property type="match status" value="1"/>
</dbReference>
<gene>
    <name evidence="7" type="ORF">BLM47_13100</name>
</gene>
<evidence type="ECO:0000256" key="1">
    <source>
        <dbReference type="ARBA" id="ARBA00004141"/>
    </source>
</evidence>
<evidence type="ECO:0000313" key="7">
    <source>
        <dbReference type="EMBL" id="PDO09346.1"/>
    </source>
</evidence>
<feature type="transmembrane region" description="Helical" evidence="6">
    <location>
        <begin position="161"/>
        <end position="186"/>
    </location>
</feature>
<dbReference type="GO" id="GO:0005886">
    <property type="term" value="C:plasma membrane"/>
    <property type="evidence" value="ECO:0007669"/>
    <property type="project" value="UniProtKB-SubCell"/>
</dbReference>
<evidence type="ECO:0000256" key="6">
    <source>
        <dbReference type="RuleBase" id="RU363041"/>
    </source>
</evidence>
<dbReference type="PANTHER" id="PTHR43701">
    <property type="entry name" value="MEMBRANE TRANSPORTER PROTEIN MJ0441-RELATED"/>
    <property type="match status" value="1"/>
</dbReference>
<protein>
    <recommendedName>
        <fullName evidence="6">Probable membrane transporter protein</fullName>
    </recommendedName>
</protein>
<dbReference type="InterPro" id="IPR051598">
    <property type="entry name" value="TSUP/Inactive_protease-like"/>
</dbReference>
<dbReference type="EMBL" id="MOXJ01000045">
    <property type="protein sequence ID" value="PDO09346.1"/>
    <property type="molecule type" value="Genomic_DNA"/>
</dbReference>